<evidence type="ECO:0000313" key="5">
    <source>
        <dbReference type="Proteomes" id="UP000012589"/>
    </source>
</evidence>
<feature type="transmembrane region" description="Helical" evidence="2">
    <location>
        <begin position="39"/>
        <end position="61"/>
    </location>
</feature>
<dbReference type="PANTHER" id="PTHR34978">
    <property type="entry name" value="POSSIBLE SENSOR-TRANSDUCER PROTEIN BLAR"/>
    <property type="match status" value="1"/>
</dbReference>
<feature type="transmembrane region" description="Helical" evidence="2">
    <location>
        <begin position="121"/>
        <end position="144"/>
    </location>
</feature>
<keyword evidence="2" id="KW-0812">Transmembrane</keyword>
<feature type="transmembrane region" description="Helical" evidence="2">
    <location>
        <begin position="320"/>
        <end position="339"/>
    </location>
</feature>
<proteinExistence type="predicted"/>
<accession>N2A447</accession>
<dbReference type="InterPro" id="IPR052173">
    <property type="entry name" value="Beta-lactam_resp_regulator"/>
</dbReference>
<dbReference type="eggNOG" id="COG4219">
    <property type="taxonomic scope" value="Bacteria"/>
</dbReference>
<feature type="region of interest" description="Disordered" evidence="1">
    <location>
        <begin position="349"/>
        <end position="397"/>
    </location>
</feature>
<keyword evidence="2" id="KW-0472">Membrane</keyword>
<dbReference type="CDD" id="cd07341">
    <property type="entry name" value="M56_BlaR1_MecR1_like"/>
    <property type="match status" value="1"/>
</dbReference>
<dbReference type="Pfam" id="PF05569">
    <property type="entry name" value="Peptidase_M56"/>
    <property type="match status" value="1"/>
</dbReference>
<feature type="compositionally biased region" description="Basic and acidic residues" evidence="1">
    <location>
        <begin position="349"/>
        <end position="360"/>
    </location>
</feature>
<dbReference type="AlphaFoldDB" id="N2A447"/>
<protein>
    <recommendedName>
        <fullName evidence="3">Peptidase M56 domain-containing protein</fullName>
    </recommendedName>
</protein>
<feature type="domain" description="Peptidase M56" evidence="3">
    <location>
        <begin position="8"/>
        <end position="312"/>
    </location>
</feature>
<name>N2A447_9FIRM</name>
<dbReference type="PATRIC" id="fig|1235802.3.peg.3570"/>
<dbReference type="EMBL" id="AQFT01000100">
    <property type="protein sequence ID" value="EMZ24117.1"/>
    <property type="molecule type" value="Genomic_DNA"/>
</dbReference>
<dbReference type="Proteomes" id="UP000012589">
    <property type="component" value="Unassembled WGS sequence"/>
</dbReference>
<sequence>MTDLFLSILGISVSGGLIVIVLMLLTPLLNKRYATKWKYFIWIVLTLRLLIPFTGVNGPFIMDLLSQTKTMAISEQEEKNANMPADATMQRRIIVEIPEQMTTPINAQSEKNEAGITMLDIAAFVWAVGCLIFIFVHFISYFLYKRQVMKKGRIIEDAHIIMQMKKLRRELHIRRTVCVMEYCEAESPMIIGFLKPVLVLPKERYGTEELFFILKHELVHLKRGDVYLKLLFVTANAVHWFNPLIWMMQKEAVVDMELSCDERVIQGTSYELRKAYTETLLSMIHRRCVRRTILTTQFYGGKKIMKKRFRNILKQNGKKNGVFILICAVLVTISFGTLVGCSIAKENKEDKEIEKEHDEPENTEQDDLGQDDLGQEPDRTESMSEDHSENEADEPENTKMLTFSKEGEQEQKQATLAIGDGYSVYLPDDERWYLTSSNVWTAGINEQVSLWATQFKGETMDSIDRKLESDGYVTDEEYHKWKQEGELICHVRLKAFENDVWGIFYSYPTDFEEGWGRELSVIADTFALSVVKVPKESDRSDGAGDYLGEEECQEIKDMIYEFSTAYFNYDADGVRKFLSDTFEGDVEVYDNTGETSDFTVKGLSDTDEKKIENGTCRASLEFRDSNYEDMFLYVSFILVKENDGWKIQSYGVEG</sequence>
<dbReference type="STRING" id="1235802.C823_03381"/>
<dbReference type="OrthoDB" id="9770467at2"/>
<evidence type="ECO:0000259" key="3">
    <source>
        <dbReference type="Pfam" id="PF05569"/>
    </source>
</evidence>
<feature type="compositionally biased region" description="Basic and acidic residues" evidence="1">
    <location>
        <begin position="376"/>
        <end position="390"/>
    </location>
</feature>
<comment type="caution">
    <text evidence="4">The sequence shown here is derived from an EMBL/GenBank/DDBJ whole genome shotgun (WGS) entry which is preliminary data.</text>
</comment>
<evidence type="ECO:0000256" key="1">
    <source>
        <dbReference type="SAM" id="MobiDB-lite"/>
    </source>
</evidence>
<organism evidence="4 5">
    <name type="scientific">Eubacterium plexicaudatum ASF492</name>
    <dbReference type="NCBI Taxonomy" id="1235802"/>
    <lineage>
        <taxon>Bacteria</taxon>
        <taxon>Bacillati</taxon>
        <taxon>Bacillota</taxon>
        <taxon>Clostridia</taxon>
        <taxon>Eubacteriales</taxon>
        <taxon>Eubacteriaceae</taxon>
        <taxon>Eubacterium</taxon>
    </lineage>
</organism>
<dbReference type="HOGENOM" id="CLU_419056_0_0_9"/>
<dbReference type="InterPro" id="IPR008756">
    <property type="entry name" value="Peptidase_M56"/>
</dbReference>
<gene>
    <name evidence="4" type="ORF">C823_03381</name>
</gene>
<keyword evidence="2" id="KW-1133">Transmembrane helix</keyword>
<dbReference type="PANTHER" id="PTHR34978:SF3">
    <property type="entry name" value="SLR0241 PROTEIN"/>
    <property type="match status" value="1"/>
</dbReference>
<evidence type="ECO:0000313" key="4">
    <source>
        <dbReference type="EMBL" id="EMZ24117.1"/>
    </source>
</evidence>
<feature type="transmembrane region" description="Helical" evidence="2">
    <location>
        <begin position="6"/>
        <end position="27"/>
    </location>
</feature>
<feature type="compositionally biased region" description="Acidic residues" evidence="1">
    <location>
        <begin position="361"/>
        <end position="375"/>
    </location>
</feature>
<evidence type="ECO:0000256" key="2">
    <source>
        <dbReference type="SAM" id="Phobius"/>
    </source>
</evidence>
<reference evidence="4 5" key="1">
    <citation type="journal article" date="2014" name="Genome Announc.">
        <title>Draft genome sequences of the altered schaedler flora, a defined bacterial community from gnotobiotic mice.</title>
        <authorList>
            <person name="Wannemuehler M.J."/>
            <person name="Overstreet A.M."/>
            <person name="Ward D.V."/>
            <person name="Phillips G.J."/>
        </authorList>
    </citation>
    <scope>NUCLEOTIDE SEQUENCE [LARGE SCALE GENOMIC DNA]</scope>
    <source>
        <strain evidence="4 5">ASF492</strain>
    </source>
</reference>
<keyword evidence="5" id="KW-1185">Reference proteome</keyword>